<dbReference type="PANTHER" id="PTHR31891">
    <property type="entry name" value="FORMAMIDASE C869.04-RELATED"/>
    <property type="match status" value="1"/>
</dbReference>
<dbReference type="Pfam" id="PF03069">
    <property type="entry name" value="FmdA_AmdA"/>
    <property type="match status" value="2"/>
</dbReference>
<dbReference type="GO" id="GO:0016811">
    <property type="term" value="F:hydrolase activity, acting on carbon-nitrogen (but not peptide) bonds, in linear amides"/>
    <property type="evidence" value="ECO:0007669"/>
    <property type="project" value="InterPro"/>
</dbReference>
<accession>A0A2T2WL57</accession>
<reference evidence="1 2" key="1">
    <citation type="journal article" date="2014" name="BMC Genomics">
        <title>Comparison of environmental and isolate Sulfobacillus genomes reveals diverse carbon, sulfur, nitrogen, and hydrogen metabolisms.</title>
        <authorList>
            <person name="Justice N.B."/>
            <person name="Norman A."/>
            <person name="Brown C.T."/>
            <person name="Singh A."/>
            <person name="Thomas B.C."/>
            <person name="Banfield J.F."/>
        </authorList>
    </citation>
    <scope>NUCLEOTIDE SEQUENCE [LARGE SCALE GENOMIC DNA]</scope>
    <source>
        <strain evidence="1">AMDSBA3</strain>
    </source>
</reference>
<dbReference type="Gene3D" id="3.10.28.20">
    <property type="entry name" value="Acetamidase/Formamidase-like domains"/>
    <property type="match status" value="1"/>
</dbReference>
<dbReference type="Proteomes" id="UP000241848">
    <property type="component" value="Unassembled WGS sequence"/>
</dbReference>
<organism evidence="1 2">
    <name type="scientific">Sulfobacillus acidophilus</name>
    <dbReference type="NCBI Taxonomy" id="53633"/>
    <lineage>
        <taxon>Bacteria</taxon>
        <taxon>Bacillati</taxon>
        <taxon>Bacillota</taxon>
        <taxon>Clostridia</taxon>
        <taxon>Eubacteriales</taxon>
        <taxon>Clostridiales Family XVII. Incertae Sedis</taxon>
        <taxon>Sulfobacillus</taxon>
    </lineage>
</organism>
<dbReference type="AlphaFoldDB" id="A0A2T2WL57"/>
<evidence type="ECO:0000313" key="2">
    <source>
        <dbReference type="Proteomes" id="UP000241848"/>
    </source>
</evidence>
<dbReference type="PANTHER" id="PTHR31891:SF1">
    <property type="entry name" value="FORMAMIDASE C869.04-RELATED"/>
    <property type="match status" value="1"/>
</dbReference>
<dbReference type="SUPFAM" id="SSF141130">
    <property type="entry name" value="Acetamidase/Formamidase-like"/>
    <property type="match status" value="1"/>
</dbReference>
<proteinExistence type="predicted"/>
<gene>
    <name evidence="1" type="ORF">C7B45_04860</name>
</gene>
<dbReference type="InterPro" id="IPR004304">
    <property type="entry name" value="FmdA_AmdA"/>
</dbReference>
<comment type="caution">
    <text evidence="1">The sequence shown here is derived from an EMBL/GenBank/DDBJ whole genome shotgun (WGS) entry which is preliminary data.</text>
</comment>
<protein>
    <submittedName>
        <fullName evidence="1">Acetamidase</fullName>
    </submittedName>
</protein>
<dbReference type="EMBL" id="PXYV01000010">
    <property type="protein sequence ID" value="PSR22979.1"/>
    <property type="molecule type" value="Genomic_DNA"/>
</dbReference>
<name>A0A2T2WL57_9FIRM</name>
<evidence type="ECO:0000313" key="1">
    <source>
        <dbReference type="EMBL" id="PSR22979.1"/>
    </source>
</evidence>
<sequence>MASFHIKRDQVHWTWNNAHAPVVTVRSGDLITLEVANASGGQIQIDSTVQDVAHLDFTRVNPVSGPVFVESAEPGDALLVEVLGMEMDSWGWTANIPGFGLLAEEFSEPHLRISRVGTDYAEILSGIFIPVCPFIGTIGVAPAQSGDHPLVPPSVQGGNMDMRDVTTGCKLWLPVAVPGALLSVGDTHAAQGDGEVAGTAIETSSMVTLRVYLQKNVRLGTPRLESDSRTRRQGGAWVTTGIGPDLLQAARHATREMIDWLGQWTGLSRLDAYLLLSVAGDLAISEVVDAPNWVVSMRLGKDIFERSGSS</sequence>
<dbReference type="Gene3D" id="2.60.120.580">
    <property type="entry name" value="Acetamidase/Formamidase-like domains"/>
    <property type="match status" value="1"/>
</dbReference>
<dbReference type="Gene3D" id="2.40.10.120">
    <property type="match status" value="1"/>
</dbReference>